<evidence type="ECO:0000313" key="6">
    <source>
        <dbReference type="Proteomes" id="UP000029725"/>
    </source>
</evidence>
<dbReference type="Proteomes" id="UP000029725">
    <property type="component" value="Unassembled WGS sequence"/>
</dbReference>
<keyword evidence="6" id="KW-1185">Reference proteome</keyword>
<dbReference type="GO" id="GO:0016538">
    <property type="term" value="F:cyclin-dependent protein serine/threonine kinase regulator activity"/>
    <property type="evidence" value="ECO:0007669"/>
    <property type="project" value="InterPro"/>
</dbReference>
<accession>A0A098VW04</accession>
<dbReference type="GO" id="GO:0051301">
    <property type="term" value="P:cell division"/>
    <property type="evidence" value="ECO:0007669"/>
    <property type="project" value="UniProtKB-UniRule"/>
</dbReference>
<dbReference type="InterPro" id="IPR036858">
    <property type="entry name" value="Cyclin-dep_kinase_reg-sub_sf"/>
</dbReference>
<name>A0A098VW04_9MICR</name>
<reference evidence="5 6" key="1">
    <citation type="submission" date="2014-04" db="EMBL/GenBank/DDBJ databases">
        <title>A new species of microsporidia sheds light on the evolution of extreme parasitism.</title>
        <authorList>
            <person name="Haag K.L."/>
            <person name="James T.Y."/>
            <person name="Larsson R."/>
            <person name="Schaer T.M."/>
            <person name="Refardt D."/>
            <person name="Pombert J.-F."/>
            <person name="Ebert D."/>
        </authorList>
    </citation>
    <scope>NUCLEOTIDE SEQUENCE [LARGE SCALE GENOMIC DNA]</scope>
    <source>
        <strain evidence="5 6">UGP3</strain>
        <tissue evidence="5">Spores</tissue>
    </source>
</reference>
<dbReference type="HOGENOM" id="CLU_140546_1_1_1"/>
<keyword evidence="2 4" id="KW-0132">Cell division</keyword>
<proteinExistence type="inferred from homology"/>
<dbReference type="EMBL" id="JMKJ01000170">
    <property type="protein sequence ID" value="KGG51876.1"/>
    <property type="molecule type" value="Genomic_DNA"/>
</dbReference>
<keyword evidence="5" id="KW-0808">Transferase</keyword>
<dbReference type="PROSITE" id="PS00945">
    <property type="entry name" value="CKS_2"/>
    <property type="match status" value="1"/>
</dbReference>
<dbReference type="Pfam" id="PF01111">
    <property type="entry name" value="CKS"/>
    <property type="match status" value="1"/>
</dbReference>
<dbReference type="SMART" id="SM01084">
    <property type="entry name" value="CKS"/>
    <property type="match status" value="1"/>
</dbReference>
<evidence type="ECO:0000256" key="4">
    <source>
        <dbReference type="RuleBase" id="RU311113"/>
    </source>
</evidence>
<comment type="function">
    <text evidence="4">Binds to the catalytic subunit of the cyclin dependent kinases and is essential for their biological function.</text>
</comment>
<evidence type="ECO:0000256" key="2">
    <source>
        <dbReference type="ARBA" id="ARBA00022618"/>
    </source>
</evidence>
<dbReference type="OrthoDB" id="440676at2759"/>
<organism evidence="5 6">
    <name type="scientific">Mitosporidium daphniae</name>
    <dbReference type="NCBI Taxonomy" id="1485682"/>
    <lineage>
        <taxon>Eukaryota</taxon>
        <taxon>Fungi</taxon>
        <taxon>Fungi incertae sedis</taxon>
        <taxon>Microsporidia</taxon>
        <taxon>Mitosporidium</taxon>
    </lineage>
</organism>
<gene>
    <name evidence="5" type="ORF">DI09_253p30</name>
</gene>
<dbReference type="GeneID" id="25259240"/>
<dbReference type="SUPFAM" id="SSF55637">
    <property type="entry name" value="Cell cycle regulatory proteins"/>
    <property type="match status" value="2"/>
</dbReference>
<dbReference type="AlphaFoldDB" id="A0A098VW04"/>
<dbReference type="RefSeq" id="XP_013238312.1">
    <property type="nucleotide sequence ID" value="XM_013382858.1"/>
</dbReference>
<dbReference type="GO" id="GO:0016301">
    <property type="term" value="F:kinase activity"/>
    <property type="evidence" value="ECO:0007669"/>
    <property type="project" value="UniProtKB-KW"/>
</dbReference>
<keyword evidence="5" id="KW-0418">Kinase</keyword>
<comment type="similarity">
    <text evidence="1 4">Belongs to the CKS family.</text>
</comment>
<evidence type="ECO:0000313" key="5">
    <source>
        <dbReference type="EMBL" id="KGG51876.1"/>
    </source>
</evidence>
<dbReference type="VEuPathDB" id="MicrosporidiaDB:DI09_253p30"/>
<evidence type="ECO:0000256" key="3">
    <source>
        <dbReference type="ARBA" id="ARBA00023306"/>
    </source>
</evidence>
<dbReference type="InterPro" id="IPR000789">
    <property type="entry name" value="Cyclin-dep_kinase_reg-sub"/>
</dbReference>
<dbReference type="PANTHER" id="PTHR23415">
    <property type="entry name" value="CYCLIN-DEPENDENT KINASES REGULATORY SUBUNIT/60S RIBOSOME SUBUNIT BIOGENESIS PROTEIN NIP7"/>
    <property type="match status" value="1"/>
</dbReference>
<sequence>MVHFSGRILLLELQQKRKDVAEYSGDIFYSKRYSDDLYEYRLFVFPLFLGLINYFDIRHVILPKQLSKYYCGSRLLLEHEWRGLGIQQSPGWTHYLIHKPEPHILLFRRDKGSIET</sequence>
<comment type="caution">
    <text evidence="5">The sequence shown here is derived from an EMBL/GenBank/DDBJ whole genome shotgun (WGS) entry which is preliminary data.</text>
</comment>
<dbReference type="Gene3D" id="3.30.170.10">
    <property type="entry name" value="Cyclin-dependent kinase, regulatory subunit"/>
    <property type="match status" value="2"/>
</dbReference>
<evidence type="ECO:0000256" key="1">
    <source>
        <dbReference type="ARBA" id="ARBA00007782"/>
    </source>
</evidence>
<protein>
    <recommendedName>
        <fullName evidence="4">Cyclin-dependent kinases regulatory subunit</fullName>
    </recommendedName>
</protein>
<keyword evidence="3 4" id="KW-0131">Cell cycle</keyword>